<dbReference type="STRING" id="1801754.A3D42_02600"/>
<protein>
    <submittedName>
        <fullName evidence="1">Uncharacterized protein</fullName>
    </submittedName>
</protein>
<accession>A0A1F6W5N4</accession>
<evidence type="ECO:0000313" key="1">
    <source>
        <dbReference type="EMBL" id="OGI76995.1"/>
    </source>
</evidence>
<sequence length="163" mass="18507">MDPETEKIIKEQMKKLPIEVTNLLADLNLGGKILGIGKRNGLDENQSQALQLETNLMLLGLVHPDDFSDELTERLKINDTILDNIVNDINKEILSGIREKLIETFNKNVEPSTDEETEIEPKLDERFGKDVTKSKIFYFGNRANREAAHKIRMEAKLDSGTKT</sequence>
<gene>
    <name evidence="1" type="ORF">A3D42_02600</name>
</gene>
<evidence type="ECO:0000313" key="2">
    <source>
        <dbReference type="Proteomes" id="UP000177777"/>
    </source>
</evidence>
<dbReference type="EMBL" id="MFUE01000020">
    <property type="protein sequence ID" value="OGI76995.1"/>
    <property type="molecule type" value="Genomic_DNA"/>
</dbReference>
<reference evidence="1 2" key="1">
    <citation type="journal article" date="2016" name="Nat. Commun.">
        <title>Thousands of microbial genomes shed light on interconnected biogeochemical processes in an aquifer system.</title>
        <authorList>
            <person name="Anantharaman K."/>
            <person name="Brown C.T."/>
            <person name="Hug L.A."/>
            <person name="Sharon I."/>
            <person name="Castelle C.J."/>
            <person name="Probst A.J."/>
            <person name="Thomas B.C."/>
            <person name="Singh A."/>
            <person name="Wilkins M.J."/>
            <person name="Karaoz U."/>
            <person name="Brodie E.L."/>
            <person name="Williams K.H."/>
            <person name="Hubbard S.S."/>
            <person name="Banfield J.F."/>
        </authorList>
    </citation>
    <scope>NUCLEOTIDE SEQUENCE [LARGE SCALE GENOMIC DNA]</scope>
</reference>
<dbReference type="Proteomes" id="UP000177777">
    <property type="component" value="Unassembled WGS sequence"/>
</dbReference>
<organism evidence="1 2">
    <name type="scientific">Candidatus Nomurabacteria bacterium RIFCSPHIGHO2_02_FULL_41_18</name>
    <dbReference type="NCBI Taxonomy" id="1801754"/>
    <lineage>
        <taxon>Bacteria</taxon>
        <taxon>Candidatus Nomuraibacteriota</taxon>
    </lineage>
</organism>
<comment type="caution">
    <text evidence="1">The sequence shown here is derived from an EMBL/GenBank/DDBJ whole genome shotgun (WGS) entry which is preliminary data.</text>
</comment>
<proteinExistence type="predicted"/>
<dbReference type="AlphaFoldDB" id="A0A1F6W5N4"/>
<name>A0A1F6W5N4_9BACT</name>